<gene>
    <name evidence="1" type="ORF">BDR25DRAFT_350675</name>
</gene>
<proteinExistence type="predicted"/>
<accession>A0ACB6R803</accession>
<comment type="caution">
    <text evidence="1">The sequence shown here is derived from an EMBL/GenBank/DDBJ whole genome shotgun (WGS) entry which is preliminary data.</text>
</comment>
<reference evidence="1" key="1">
    <citation type="journal article" date="2020" name="Stud. Mycol.">
        <title>101 Dothideomycetes genomes: a test case for predicting lifestyles and emergence of pathogens.</title>
        <authorList>
            <person name="Haridas S."/>
            <person name="Albert R."/>
            <person name="Binder M."/>
            <person name="Bloem J."/>
            <person name="Labutti K."/>
            <person name="Salamov A."/>
            <person name="Andreopoulos B."/>
            <person name="Baker S."/>
            <person name="Barry K."/>
            <person name="Bills G."/>
            <person name="Bluhm B."/>
            <person name="Cannon C."/>
            <person name="Castanera R."/>
            <person name="Culley D."/>
            <person name="Daum C."/>
            <person name="Ezra D."/>
            <person name="Gonzalez J."/>
            <person name="Henrissat B."/>
            <person name="Kuo A."/>
            <person name="Liang C."/>
            <person name="Lipzen A."/>
            <person name="Lutzoni F."/>
            <person name="Magnuson J."/>
            <person name="Mondo S."/>
            <person name="Nolan M."/>
            <person name="Ohm R."/>
            <person name="Pangilinan J."/>
            <person name="Park H.-J."/>
            <person name="Ramirez L."/>
            <person name="Alfaro M."/>
            <person name="Sun H."/>
            <person name="Tritt A."/>
            <person name="Yoshinaga Y."/>
            <person name="Zwiers L.-H."/>
            <person name="Turgeon B."/>
            <person name="Goodwin S."/>
            <person name="Spatafora J."/>
            <person name="Crous P."/>
            <person name="Grigoriev I."/>
        </authorList>
    </citation>
    <scope>NUCLEOTIDE SEQUENCE</scope>
    <source>
        <strain evidence="1">ATCC 200398</strain>
    </source>
</reference>
<dbReference type="EMBL" id="MU003496">
    <property type="protein sequence ID" value="KAF2475286.1"/>
    <property type="molecule type" value="Genomic_DNA"/>
</dbReference>
<organism evidence="1 2">
    <name type="scientific">Lindgomyces ingoldianus</name>
    <dbReference type="NCBI Taxonomy" id="673940"/>
    <lineage>
        <taxon>Eukaryota</taxon>
        <taxon>Fungi</taxon>
        <taxon>Dikarya</taxon>
        <taxon>Ascomycota</taxon>
        <taxon>Pezizomycotina</taxon>
        <taxon>Dothideomycetes</taxon>
        <taxon>Pleosporomycetidae</taxon>
        <taxon>Pleosporales</taxon>
        <taxon>Lindgomycetaceae</taxon>
        <taxon>Lindgomyces</taxon>
    </lineage>
</organism>
<sequence>MSEFCAAASELDLNANVFNPQCLNTPIILCGEVADFSRPSASFYYWSQQTPGYCIRRSSGRSRLNVHEQAGDTFAFNTDHPDEARILPGLSQGGANLRAAEGLMCLPISPYLVAVFCILSPNMEHNRLIHDRNWILLMLALIPTSVANSRNHVSQSLITKTIANDYLAAKGTLTRKCENDAMLRAAHIIFAMPHDLIKFPSDQKKERKNPLPPMNTAIPSTIFAIQPALAISVLSSP</sequence>
<protein>
    <submittedName>
        <fullName evidence="1">Uncharacterized protein</fullName>
    </submittedName>
</protein>
<evidence type="ECO:0000313" key="2">
    <source>
        <dbReference type="Proteomes" id="UP000799755"/>
    </source>
</evidence>
<dbReference type="Proteomes" id="UP000799755">
    <property type="component" value="Unassembled WGS sequence"/>
</dbReference>
<keyword evidence="2" id="KW-1185">Reference proteome</keyword>
<name>A0ACB6R803_9PLEO</name>
<evidence type="ECO:0000313" key="1">
    <source>
        <dbReference type="EMBL" id="KAF2475286.1"/>
    </source>
</evidence>